<dbReference type="Proteomes" id="UP000236732">
    <property type="component" value="Unassembled WGS sequence"/>
</dbReference>
<dbReference type="InterPro" id="IPR011992">
    <property type="entry name" value="EF-hand-dom_pair"/>
</dbReference>
<evidence type="ECO:0000313" key="3">
    <source>
        <dbReference type="Proteomes" id="UP000236732"/>
    </source>
</evidence>
<evidence type="ECO:0000313" key="2">
    <source>
        <dbReference type="EMBL" id="SEG36970.1"/>
    </source>
</evidence>
<dbReference type="InterPro" id="IPR002048">
    <property type="entry name" value="EF_hand_dom"/>
</dbReference>
<dbReference type="AlphaFoldDB" id="A0A1H5ZLG4"/>
<dbReference type="RefSeq" id="WP_146103600.1">
    <property type="nucleotide sequence ID" value="NZ_FNVT01000002.1"/>
</dbReference>
<dbReference type="EMBL" id="FNVT01000002">
    <property type="protein sequence ID" value="SEG36970.1"/>
    <property type="molecule type" value="Genomic_DNA"/>
</dbReference>
<organism evidence="2 3">
    <name type="scientific">Nonomuraea solani</name>
    <dbReference type="NCBI Taxonomy" id="1144553"/>
    <lineage>
        <taxon>Bacteria</taxon>
        <taxon>Bacillati</taxon>
        <taxon>Actinomycetota</taxon>
        <taxon>Actinomycetes</taxon>
        <taxon>Streptosporangiales</taxon>
        <taxon>Streptosporangiaceae</taxon>
        <taxon>Nonomuraea</taxon>
    </lineage>
</organism>
<dbReference type="PROSITE" id="PS50222">
    <property type="entry name" value="EF_HAND_2"/>
    <property type="match status" value="2"/>
</dbReference>
<name>A0A1H5ZLG4_9ACTN</name>
<dbReference type="SUPFAM" id="SSF47473">
    <property type="entry name" value="EF-hand"/>
    <property type="match status" value="1"/>
</dbReference>
<dbReference type="PROSITE" id="PS00018">
    <property type="entry name" value="EF_HAND_1"/>
    <property type="match status" value="1"/>
</dbReference>
<dbReference type="Pfam" id="PF13202">
    <property type="entry name" value="EF-hand_5"/>
    <property type="match status" value="1"/>
</dbReference>
<dbReference type="SMART" id="SM00054">
    <property type="entry name" value="EFh"/>
    <property type="match status" value="4"/>
</dbReference>
<dbReference type="Gene3D" id="1.10.238.10">
    <property type="entry name" value="EF-hand"/>
    <property type="match status" value="1"/>
</dbReference>
<sequence>MSLSDLQTRKLSHYFALLDEDESGYLELQDFVRSGNRCAEAFGYDPGSAEAEKIRVEWTKFWEAGIASADLGGDGKISKEELFTVIGALAQRPETYDTAFRPSVDAYIDIIDGNGDDQVTQEEYVRLLTAICELDQPRAAEAFDKLDVGRKGHLSREELHHAVKEFYFSTDPQAPGNWTFGSF</sequence>
<dbReference type="OrthoDB" id="7356823at2"/>
<gene>
    <name evidence="2" type="ORF">SAMN05444920_102744</name>
</gene>
<protein>
    <submittedName>
        <fullName evidence="2">Ca2+-binding protein, EF-hand superfamily</fullName>
    </submittedName>
</protein>
<accession>A0A1H5ZLG4</accession>
<dbReference type="GO" id="GO:0005509">
    <property type="term" value="F:calcium ion binding"/>
    <property type="evidence" value="ECO:0007669"/>
    <property type="project" value="InterPro"/>
</dbReference>
<evidence type="ECO:0000259" key="1">
    <source>
        <dbReference type="PROSITE" id="PS50222"/>
    </source>
</evidence>
<proteinExistence type="predicted"/>
<feature type="domain" description="EF-hand" evidence="1">
    <location>
        <begin position="57"/>
        <end position="92"/>
    </location>
</feature>
<dbReference type="InterPro" id="IPR018247">
    <property type="entry name" value="EF_Hand_1_Ca_BS"/>
</dbReference>
<feature type="domain" description="EF-hand" evidence="1">
    <location>
        <begin position="134"/>
        <end position="169"/>
    </location>
</feature>
<reference evidence="2 3" key="1">
    <citation type="submission" date="2016-10" db="EMBL/GenBank/DDBJ databases">
        <authorList>
            <person name="de Groot N.N."/>
        </authorList>
    </citation>
    <scope>NUCLEOTIDE SEQUENCE [LARGE SCALE GENOMIC DNA]</scope>
    <source>
        <strain evidence="2 3">CGMCC 4.7037</strain>
    </source>
</reference>
<keyword evidence="3" id="KW-1185">Reference proteome</keyword>